<reference evidence="5" key="1">
    <citation type="thesis" date="2021" institute="BYU ScholarsArchive" country="Provo, UT, USA">
        <title>Applications of and Algorithms for Genome Assembly and Genomic Analyses with an Emphasis on Marine Teleosts.</title>
        <authorList>
            <person name="Pickett B.D."/>
        </authorList>
    </citation>
    <scope>NUCLEOTIDE SEQUENCE</scope>
    <source>
        <strain evidence="5">HI-2016</strain>
    </source>
</reference>
<feature type="compositionally biased region" description="Basic and acidic residues" evidence="4">
    <location>
        <begin position="76"/>
        <end position="85"/>
    </location>
</feature>
<dbReference type="AlphaFoldDB" id="A0A8T2NCH9"/>
<evidence type="ECO:0000313" key="6">
    <source>
        <dbReference type="Proteomes" id="UP000824540"/>
    </source>
</evidence>
<evidence type="ECO:0000256" key="1">
    <source>
        <dbReference type="ARBA" id="ARBA00010495"/>
    </source>
</evidence>
<evidence type="ECO:0000256" key="4">
    <source>
        <dbReference type="SAM" id="MobiDB-lite"/>
    </source>
</evidence>
<feature type="compositionally biased region" description="Basic and acidic residues" evidence="4">
    <location>
        <begin position="303"/>
        <end position="321"/>
    </location>
</feature>
<feature type="region of interest" description="Disordered" evidence="4">
    <location>
        <begin position="299"/>
        <end position="321"/>
    </location>
</feature>
<evidence type="ECO:0000256" key="2">
    <source>
        <dbReference type="ARBA" id="ARBA00019480"/>
    </source>
</evidence>
<comment type="caution">
    <text evidence="5">The sequence shown here is derived from an EMBL/GenBank/DDBJ whole genome shotgun (WGS) entry which is preliminary data.</text>
</comment>
<accession>A0A8T2NCH9</accession>
<proteinExistence type="inferred from homology"/>
<evidence type="ECO:0000313" key="5">
    <source>
        <dbReference type="EMBL" id="KAG9336511.1"/>
    </source>
</evidence>
<dbReference type="PANTHER" id="PTHR22012:SF2">
    <property type="entry name" value="FIBROUS SHEATH-INTERACTING PROTEIN 1"/>
    <property type="match status" value="1"/>
</dbReference>
<dbReference type="PANTHER" id="PTHR22012">
    <property type="entry name" value="FIBROUS SHEATH INTERACTING PROTEIN 1"/>
    <property type="match status" value="1"/>
</dbReference>
<keyword evidence="3" id="KW-0175">Coiled coil</keyword>
<dbReference type="EMBL" id="JAFBMS010000102">
    <property type="protein sequence ID" value="KAG9336511.1"/>
    <property type="molecule type" value="Genomic_DNA"/>
</dbReference>
<organism evidence="5 6">
    <name type="scientific">Albula glossodonta</name>
    <name type="common">roundjaw bonefish</name>
    <dbReference type="NCBI Taxonomy" id="121402"/>
    <lineage>
        <taxon>Eukaryota</taxon>
        <taxon>Metazoa</taxon>
        <taxon>Chordata</taxon>
        <taxon>Craniata</taxon>
        <taxon>Vertebrata</taxon>
        <taxon>Euteleostomi</taxon>
        <taxon>Actinopterygii</taxon>
        <taxon>Neopterygii</taxon>
        <taxon>Teleostei</taxon>
        <taxon>Albuliformes</taxon>
        <taxon>Albulidae</taxon>
        <taxon>Albula</taxon>
    </lineage>
</organism>
<protein>
    <recommendedName>
        <fullName evidence="2">Fibrous sheath-interacting protein 1</fullName>
    </recommendedName>
</protein>
<dbReference type="InterPro" id="IPR026246">
    <property type="entry name" value="Fsip1"/>
</dbReference>
<dbReference type="Pfam" id="PF15554">
    <property type="entry name" value="FSIP1"/>
    <property type="match status" value="1"/>
</dbReference>
<comment type="similarity">
    <text evidence="1">Belongs to the FSIP1 family.</text>
</comment>
<gene>
    <name evidence="5" type="ORF">JZ751_002858</name>
</gene>
<dbReference type="PRINTS" id="PR02075">
    <property type="entry name" value="FIBSHEATHIP1"/>
</dbReference>
<sequence>MYRLKNEEGSFTLTRGPWLSSVLMCQKYRTGYQKTTVRQPVLKTCPKDCWILHLFTKSPLKQRIVRTHFRRSAISPRRELKSEETPEHEEEAENTRLFLALTPSGKSGHSKTADSSKLGYEDMMADQSESRQCGVSRGKKKQDFVKKNIELAKDAGSQVLMTDAEKARLAEILQDMNDGDEKDQRDSSLWALPVPAGQGYTPEPAELDQLQHIDSRLQLLLLVEDFLSLRSNYPDRSLLEQDVFWQGGFRVYYIHSPGGLWCHACCRVGKSPHCQTLNIITRPPVDSCQQQKWQDLSTCPLESDTRGGPRRGDVHQGSHLN</sequence>
<dbReference type="Proteomes" id="UP000824540">
    <property type="component" value="Unassembled WGS sequence"/>
</dbReference>
<feature type="region of interest" description="Disordered" evidence="4">
    <location>
        <begin position="75"/>
        <end position="94"/>
    </location>
</feature>
<keyword evidence="6" id="KW-1185">Reference proteome</keyword>
<dbReference type="OrthoDB" id="9946895at2759"/>
<evidence type="ECO:0000256" key="3">
    <source>
        <dbReference type="ARBA" id="ARBA00023054"/>
    </source>
</evidence>
<name>A0A8T2NCH9_9TELE</name>